<dbReference type="InterPro" id="IPR040198">
    <property type="entry name" value="Fido_containing"/>
</dbReference>
<dbReference type="OrthoDB" id="9807853at2"/>
<feature type="binding site" evidence="2">
    <location>
        <begin position="215"/>
        <end position="224"/>
    </location>
    <ligand>
        <name>ATP</name>
        <dbReference type="ChEBI" id="CHEBI:30616"/>
    </ligand>
</feature>
<dbReference type="RefSeq" id="WP_057722045.1">
    <property type="nucleotide sequence ID" value="NZ_JYLM01000002.1"/>
</dbReference>
<dbReference type="SUPFAM" id="SSF46785">
    <property type="entry name" value="Winged helix' DNA-binding domain"/>
    <property type="match status" value="1"/>
</dbReference>
<dbReference type="InterPro" id="IPR003812">
    <property type="entry name" value="Fido"/>
</dbReference>
<dbReference type="EMBL" id="LT629782">
    <property type="protein sequence ID" value="SDT88542.1"/>
    <property type="molecule type" value="Genomic_DNA"/>
</dbReference>
<keyword evidence="2" id="KW-0067">ATP-binding</keyword>
<dbReference type="Gene3D" id="1.10.3290.10">
    <property type="entry name" value="Fido-like domain"/>
    <property type="match status" value="1"/>
</dbReference>
<evidence type="ECO:0000313" key="4">
    <source>
        <dbReference type="EMBL" id="SDT88542.1"/>
    </source>
</evidence>
<proteinExistence type="predicted"/>
<organism evidence="4 5">
    <name type="scientific">Pseudomonas orientalis</name>
    <dbReference type="NCBI Taxonomy" id="76758"/>
    <lineage>
        <taxon>Bacteria</taxon>
        <taxon>Pseudomonadati</taxon>
        <taxon>Pseudomonadota</taxon>
        <taxon>Gammaproteobacteria</taxon>
        <taxon>Pseudomonadales</taxon>
        <taxon>Pseudomonadaceae</taxon>
        <taxon>Pseudomonas</taxon>
    </lineage>
</organism>
<gene>
    <name evidence="4" type="ORF">SAMN04490197_0401</name>
</gene>
<dbReference type="SUPFAM" id="SSF140931">
    <property type="entry name" value="Fic-like"/>
    <property type="match status" value="1"/>
</dbReference>
<dbReference type="InterPro" id="IPR036390">
    <property type="entry name" value="WH_DNA-bd_sf"/>
</dbReference>
<dbReference type="PROSITE" id="PS51459">
    <property type="entry name" value="FIDO"/>
    <property type="match status" value="1"/>
</dbReference>
<dbReference type="Proteomes" id="UP000183653">
    <property type="component" value="Chromosome I"/>
</dbReference>
<feature type="domain" description="Fido" evidence="3">
    <location>
        <begin position="181"/>
        <end position="338"/>
    </location>
</feature>
<dbReference type="GO" id="GO:0005524">
    <property type="term" value="F:ATP binding"/>
    <property type="evidence" value="ECO:0007669"/>
    <property type="project" value="UniProtKB-KW"/>
</dbReference>
<dbReference type="Pfam" id="PF02661">
    <property type="entry name" value="Fic"/>
    <property type="match status" value="1"/>
</dbReference>
<feature type="active site" evidence="1">
    <location>
        <position position="273"/>
    </location>
</feature>
<dbReference type="AlphaFoldDB" id="A0A1H2E074"/>
<keyword evidence="5" id="KW-1185">Reference proteome</keyword>
<reference evidence="4 5" key="1">
    <citation type="submission" date="2016-10" db="EMBL/GenBank/DDBJ databases">
        <authorList>
            <person name="Varghese N."/>
            <person name="Submissions S."/>
        </authorList>
    </citation>
    <scope>NUCLEOTIDE SEQUENCE [LARGE SCALE GENOMIC DNA]</scope>
    <source>
        <strain evidence="4 5">BS2775</strain>
    </source>
</reference>
<evidence type="ECO:0000256" key="2">
    <source>
        <dbReference type="PIRSR" id="PIRSR640198-2"/>
    </source>
</evidence>
<dbReference type="PANTHER" id="PTHR13504">
    <property type="entry name" value="FIDO DOMAIN-CONTAINING PROTEIN DDB_G0283145"/>
    <property type="match status" value="1"/>
</dbReference>
<protein>
    <submittedName>
        <fullName evidence="4">Fic family protein</fullName>
    </submittedName>
</protein>
<dbReference type="InterPro" id="IPR036597">
    <property type="entry name" value="Fido-like_dom_sf"/>
</dbReference>
<feature type="binding site" evidence="2">
    <location>
        <begin position="277"/>
        <end position="284"/>
    </location>
    <ligand>
        <name>ATP</name>
        <dbReference type="ChEBI" id="CHEBI:30616"/>
    </ligand>
</feature>
<keyword evidence="2" id="KW-0547">Nucleotide-binding</keyword>
<accession>A0A1H2E074</accession>
<evidence type="ECO:0000259" key="3">
    <source>
        <dbReference type="PROSITE" id="PS51459"/>
    </source>
</evidence>
<name>A0A1H2E074_9PSED</name>
<dbReference type="PANTHER" id="PTHR13504:SF38">
    <property type="entry name" value="FIDO DOMAIN-CONTAINING PROTEIN"/>
    <property type="match status" value="1"/>
</dbReference>
<evidence type="ECO:0000313" key="5">
    <source>
        <dbReference type="Proteomes" id="UP000183653"/>
    </source>
</evidence>
<sequence>MAKIQKPTDFAALLGRHGLQVFELARVFKAVDDKGRYLHWDEFRRYPTPGVNKEAAWAAIKMSRACGSKTLELKSECGNAFFLCSTDFSDAVIHAVESVTSRLGGAAASSPQYRDNAQYLVDSLMMEEAISSAQLEGAATTRKIAKDMLAKERPPQNDDERMILNNYQLMKHAKYNQGEDLSVALICEFHGIATAGIEEDDIRPGHIRETNDIFVGGAGNEIVHQPPQAVLLPDRLEALCRFANDRHDGQGGRHFIHPLVKAIILHFMLGYEHPFRDGNGRTARALFYWFMLKSGYWPFEYISISALLKEAPMQYGRSYVHTETDGFDLTYFVIYQLRVIERAMNEFMLYFEGKRREAVELMSWLDALDLKEGLNYRQAHFLKKVLQHPGRIYTSRELTHDYDISENTARKDLEKLVGMKLLFKVQEGKSHLYIARDDAQLNLKKLTNAG</sequence>
<evidence type="ECO:0000256" key="1">
    <source>
        <dbReference type="PIRSR" id="PIRSR640198-1"/>
    </source>
</evidence>